<gene>
    <name evidence="2" type="ORF">METZ01_LOCUS236092</name>
</gene>
<protein>
    <recommendedName>
        <fullName evidence="1">Amidase domain-containing protein</fullName>
    </recommendedName>
</protein>
<feature type="non-terminal residue" evidence="2">
    <location>
        <position position="416"/>
    </location>
</feature>
<evidence type="ECO:0000313" key="2">
    <source>
        <dbReference type="EMBL" id="SVB83238.1"/>
    </source>
</evidence>
<organism evidence="2">
    <name type="scientific">marine metagenome</name>
    <dbReference type="NCBI Taxonomy" id="408172"/>
    <lineage>
        <taxon>unclassified sequences</taxon>
        <taxon>metagenomes</taxon>
        <taxon>ecological metagenomes</taxon>
    </lineage>
</organism>
<dbReference type="AlphaFoldDB" id="A0A382H7G0"/>
<sequence length="416" mass="43783">MTALELGAAIQKQSIDPVDLAEYFLDRIAAKDPGHRIYIRATADRARAEAHAASARAKAGLRQSPLDGVPMSWKDLTDTAGTETTFGSALLQDRVPDRDALLLRRATLAGMVCLGKTTLSEFAYSGLGINPIMGTPANGADEEIERVPGGSSSGAAVSVTNGLAAAGIGSDTGGSVRIPAALNGIVGLKTTIGLLPLDGILALSPTFDTVGPLTRDIADANAIFSILNESCPFDLAGTSLHGVRLLKPTDIMFDDLDPAVSNAIGKALDKISDAGAEIVERPVPEFAEAFELVARHGNIISAEASALWRELVDQRGDEMYWGIRSRFDLAKNLTAIDAESAHIGLKAIAAQFRTRVAGYAAVVHPTCPRVAPPIADLQDDPTAYDDANLAMTRNTRLGNIMETCGITVPCQTDDQL</sequence>
<dbReference type="Pfam" id="PF01425">
    <property type="entry name" value="Amidase"/>
    <property type="match status" value="1"/>
</dbReference>
<accession>A0A382H7G0</accession>
<dbReference type="SUPFAM" id="SSF75304">
    <property type="entry name" value="Amidase signature (AS) enzymes"/>
    <property type="match status" value="1"/>
</dbReference>
<dbReference type="InterPro" id="IPR023631">
    <property type="entry name" value="Amidase_dom"/>
</dbReference>
<evidence type="ECO:0000259" key="1">
    <source>
        <dbReference type="Pfam" id="PF01425"/>
    </source>
</evidence>
<dbReference type="GO" id="GO:0003824">
    <property type="term" value="F:catalytic activity"/>
    <property type="evidence" value="ECO:0007669"/>
    <property type="project" value="InterPro"/>
</dbReference>
<dbReference type="InterPro" id="IPR036928">
    <property type="entry name" value="AS_sf"/>
</dbReference>
<dbReference type="PANTHER" id="PTHR11895:SF176">
    <property type="entry name" value="AMIDASE AMID-RELATED"/>
    <property type="match status" value="1"/>
</dbReference>
<reference evidence="2" key="1">
    <citation type="submission" date="2018-05" db="EMBL/GenBank/DDBJ databases">
        <authorList>
            <person name="Lanie J.A."/>
            <person name="Ng W.-L."/>
            <person name="Kazmierczak K.M."/>
            <person name="Andrzejewski T.M."/>
            <person name="Davidsen T.M."/>
            <person name="Wayne K.J."/>
            <person name="Tettelin H."/>
            <person name="Glass J.I."/>
            <person name="Rusch D."/>
            <person name="Podicherti R."/>
            <person name="Tsui H.-C.T."/>
            <person name="Winkler M.E."/>
        </authorList>
    </citation>
    <scope>NUCLEOTIDE SEQUENCE</scope>
</reference>
<dbReference type="EMBL" id="UINC01059619">
    <property type="protein sequence ID" value="SVB83238.1"/>
    <property type="molecule type" value="Genomic_DNA"/>
</dbReference>
<name>A0A382H7G0_9ZZZZ</name>
<proteinExistence type="predicted"/>
<dbReference type="InterPro" id="IPR000120">
    <property type="entry name" value="Amidase"/>
</dbReference>
<dbReference type="PANTHER" id="PTHR11895">
    <property type="entry name" value="TRANSAMIDASE"/>
    <property type="match status" value="1"/>
</dbReference>
<dbReference type="Gene3D" id="3.90.1300.10">
    <property type="entry name" value="Amidase signature (AS) domain"/>
    <property type="match status" value="1"/>
</dbReference>
<feature type="domain" description="Amidase" evidence="1">
    <location>
        <begin position="20"/>
        <end position="414"/>
    </location>
</feature>